<evidence type="ECO:0000256" key="4">
    <source>
        <dbReference type="ARBA" id="ARBA00023136"/>
    </source>
</evidence>
<feature type="transmembrane region" description="Helical" evidence="5">
    <location>
        <begin position="143"/>
        <end position="161"/>
    </location>
</feature>
<feature type="transmembrane region" description="Helical" evidence="5">
    <location>
        <begin position="30"/>
        <end position="51"/>
    </location>
</feature>
<sequence length="221" mass="22523">MKNVPAIPALTFLVTSLATAIPVVGLLNTLAMTAGAGVYGLMAATISISTRCPIIERLFGPHDKAYGTHKKLGVASAGLLIAHLGLTLATHDVSPLRAAIAVAPVIPLAVMGAVGLVLLLAADASALNAKLPYHLFQKVHGPAVGVAFTILSMYSVAAVAAGPGKDTHWYVCGPEGLVAAARTACARTGHDADHFHASPTVGAENVMQKVHPCRTTNSSAS</sequence>
<dbReference type="RefSeq" id="WP_076137546.1">
    <property type="nucleotide sequence ID" value="NZ_CP113787.1"/>
</dbReference>
<dbReference type="InterPro" id="IPR013130">
    <property type="entry name" value="Fe3_Rdtase_TM_dom"/>
</dbReference>
<dbReference type="EMBL" id="CP113787">
    <property type="protein sequence ID" value="WAL43910.1"/>
    <property type="molecule type" value="Genomic_DNA"/>
</dbReference>
<evidence type="ECO:0000256" key="2">
    <source>
        <dbReference type="ARBA" id="ARBA00022692"/>
    </source>
</evidence>
<feature type="domain" description="Ferric oxidoreductase" evidence="6">
    <location>
        <begin position="37"/>
        <end position="148"/>
    </location>
</feature>
<dbReference type="Proteomes" id="UP001163127">
    <property type="component" value="Chromosome"/>
</dbReference>
<keyword evidence="3 5" id="KW-1133">Transmembrane helix</keyword>
<proteinExistence type="predicted"/>
<accession>A0AA47IQI5</accession>
<keyword evidence="4 5" id="KW-0472">Membrane</keyword>
<evidence type="ECO:0000256" key="3">
    <source>
        <dbReference type="ARBA" id="ARBA00022989"/>
    </source>
</evidence>
<keyword evidence="2 5" id="KW-0812">Transmembrane</keyword>
<evidence type="ECO:0000256" key="5">
    <source>
        <dbReference type="SAM" id="Phobius"/>
    </source>
</evidence>
<feature type="transmembrane region" description="Helical" evidence="5">
    <location>
        <begin position="72"/>
        <end position="90"/>
    </location>
</feature>
<dbReference type="GO" id="GO:0016020">
    <property type="term" value="C:membrane"/>
    <property type="evidence" value="ECO:0007669"/>
    <property type="project" value="UniProtKB-SubCell"/>
</dbReference>
<gene>
    <name evidence="7" type="ORF">OFA60_05010</name>
</gene>
<evidence type="ECO:0000313" key="8">
    <source>
        <dbReference type="Proteomes" id="UP001163127"/>
    </source>
</evidence>
<evidence type="ECO:0000313" key="7">
    <source>
        <dbReference type="EMBL" id="WAL43910.1"/>
    </source>
</evidence>
<evidence type="ECO:0000259" key="6">
    <source>
        <dbReference type="Pfam" id="PF01794"/>
    </source>
</evidence>
<reference evidence="7" key="1">
    <citation type="submission" date="2022-11" db="EMBL/GenBank/DDBJ databases">
        <title>Dental biofilm bacteria. Genome sequencing and assembly.</title>
        <authorList>
            <person name="Robertsson C."/>
        </authorList>
    </citation>
    <scope>NUCLEOTIDE SEQUENCE</scope>
    <source>
        <strain evidence="7">CW</strain>
    </source>
</reference>
<evidence type="ECO:0000256" key="1">
    <source>
        <dbReference type="ARBA" id="ARBA00004141"/>
    </source>
</evidence>
<dbReference type="Gene3D" id="3.40.50.80">
    <property type="entry name" value="Nucleotide-binding domain of ferredoxin-NADP reductase (FNR) module"/>
    <property type="match status" value="1"/>
</dbReference>
<comment type="subcellular location">
    <subcellularLocation>
        <location evidence="1">Membrane</location>
        <topology evidence="1">Multi-pass membrane protein</topology>
    </subcellularLocation>
</comment>
<dbReference type="SUPFAM" id="SSF52343">
    <property type="entry name" value="Ferredoxin reductase-like, C-terminal NADP-linked domain"/>
    <property type="match status" value="1"/>
</dbReference>
<organism evidence="7 8">
    <name type="scientific">Actinomyces naeslundii</name>
    <dbReference type="NCBI Taxonomy" id="1655"/>
    <lineage>
        <taxon>Bacteria</taxon>
        <taxon>Bacillati</taxon>
        <taxon>Actinomycetota</taxon>
        <taxon>Actinomycetes</taxon>
        <taxon>Actinomycetales</taxon>
        <taxon>Actinomycetaceae</taxon>
        <taxon>Actinomyces</taxon>
    </lineage>
</organism>
<protein>
    <submittedName>
        <fullName evidence="7">Ferric reductase-like transmembrane domain-containing protein</fullName>
    </submittedName>
</protein>
<dbReference type="InterPro" id="IPR039261">
    <property type="entry name" value="FNR_nucleotide-bd"/>
</dbReference>
<dbReference type="Pfam" id="PF01794">
    <property type="entry name" value="Ferric_reduct"/>
    <property type="match status" value="1"/>
</dbReference>
<dbReference type="AlphaFoldDB" id="A0AA47IQI5"/>
<name>A0AA47IQI5_ACTNA</name>
<feature type="transmembrane region" description="Helical" evidence="5">
    <location>
        <begin position="96"/>
        <end position="122"/>
    </location>
</feature>